<evidence type="ECO:0000313" key="1">
    <source>
        <dbReference type="EMBL" id="OCW20021.1"/>
    </source>
</evidence>
<comment type="caution">
    <text evidence="2">The sequence shown here is derived from an EMBL/GenBank/DDBJ whole genome shotgun (WGS) entry which is preliminary data.</text>
</comment>
<dbReference type="EMBL" id="MAUE01000045">
    <property type="protein sequence ID" value="OCW20021.1"/>
    <property type="molecule type" value="Genomic_DNA"/>
</dbReference>
<gene>
    <name evidence="1" type="ORF">BBG20_28295</name>
    <name evidence="2" type="ORF">C9382_02350</name>
</gene>
<evidence type="ECO:0000313" key="2">
    <source>
        <dbReference type="EMBL" id="PTC33102.1"/>
    </source>
</evidence>
<sequence length="146" mass="17076">MTHLHPFEQVYEVDGQALTVKFDFGFHCFTDDKGNGKKLTFRGDTRYFCAERYHCSTQIIEYIHKRFFAGIVVPYYVENNQRYFCMDLHDYAIFFSISKPGGTVNVLKIRIISAYEVDEWGRGTLPKGKPHNVRYILEMRNAGKTV</sequence>
<reference evidence="1 3" key="1">
    <citation type="submission" date="2016-06" db="EMBL/GenBank/DDBJ databases">
        <title>Draft genome sequence of Pseudomonas sp. S1E40, a novel strain antagonistic activity to fungal plant pathogen.</title>
        <authorList>
            <person name="Tambong J.T."/>
            <person name="Tchagang C."/>
            <person name="Xu R."/>
        </authorList>
    </citation>
    <scope>NUCLEOTIDE SEQUENCE [LARGE SCALE GENOMIC DNA]</scope>
    <source>
        <strain evidence="1 3">S1E40</strain>
    </source>
</reference>
<organism evidence="2 4">
    <name type="scientific">Pseudomonas aylmerensis</name>
    <dbReference type="NCBI Taxonomy" id="1869229"/>
    <lineage>
        <taxon>Bacteria</taxon>
        <taxon>Pseudomonadati</taxon>
        <taxon>Pseudomonadota</taxon>
        <taxon>Gammaproteobacteria</taxon>
        <taxon>Pseudomonadales</taxon>
        <taxon>Pseudomonadaceae</taxon>
        <taxon>Pseudomonas</taxon>
    </lineage>
</organism>
<reference evidence="2 4" key="2">
    <citation type="submission" date="2018-03" db="EMBL/GenBank/DDBJ databases">
        <title>Diversity of bacteria associated with corn roots inoculated with woodland soils in Canada, and Description of Pseudomonas aylmerense sp. nov.</title>
        <authorList>
            <person name="Tambong J.T."/>
            <person name="Xu R."/>
            <person name="Tchagang C."/>
        </authorList>
    </citation>
    <scope>NUCLEOTIDE SEQUENCE [LARGE SCALE GENOMIC DNA]</scope>
    <source>
        <strain evidence="2 4">S1E44</strain>
    </source>
</reference>
<dbReference type="AlphaFoldDB" id="A0A2T4GBY5"/>
<dbReference type="OrthoDB" id="6872254at2"/>
<proteinExistence type="predicted"/>
<evidence type="ECO:0000313" key="3">
    <source>
        <dbReference type="Proteomes" id="UP000095081"/>
    </source>
</evidence>
<accession>A0A2T4GBY5</accession>
<name>A0A2T4GBY5_9PSED</name>
<keyword evidence="3" id="KW-1185">Reference proteome</keyword>
<dbReference type="Proteomes" id="UP000095081">
    <property type="component" value="Unassembled WGS sequence"/>
</dbReference>
<protein>
    <submittedName>
        <fullName evidence="2">Uncharacterized protein</fullName>
    </submittedName>
</protein>
<dbReference type="RefSeq" id="WP_065909865.1">
    <property type="nucleotide sequence ID" value="NZ_MAUE01000045.1"/>
</dbReference>
<dbReference type="EMBL" id="PYWW01000004">
    <property type="protein sequence ID" value="PTC33102.1"/>
    <property type="molecule type" value="Genomic_DNA"/>
</dbReference>
<dbReference type="Proteomes" id="UP000240571">
    <property type="component" value="Unassembled WGS sequence"/>
</dbReference>
<evidence type="ECO:0000313" key="4">
    <source>
        <dbReference type="Proteomes" id="UP000240571"/>
    </source>
</evidence>